<dbReference type="SUPFAM" id="SSF161098">
    <property type="entry name" value="MetI-like"/>
    <property type="match status" value="1"/>
</dbReference>
<evidence type="ECO:0000256" key="7">
    <source>
        <dbReference type="RuleBase" id="RU363032"/>
    </source>
</evidence>
<dbReference type="GO" id="GO:0055085">
    <property type="term" value="P:transmembrane transport"/>
    <property type="evidence" value="ECO:0007669"/>
    <property type="project" value="InterPro"/>
</dbReference>
<keyword evidence="5 7" id="KW-1133">Transmembrane helix</keyword>
<dbReference type="PANTHER" id="PTHR43163">
    <property type="entry name" value="DIPEPTIDE TRANSPORT SYSTEM PERMEASE PROTEIN DPPB-RELATED"/>
    <property type="match status" value="1"/>
</dbReference>
<dbReference type="AlphaFoldDB" id="A0A419A5Q8"/>
<feature type="transmembrane region" description="Helical" evidence="7">
    <location>
        <begin position="281"/>
        <end position="307"/>
    </location>
</feature>
<feature type="transmembrane region" description="Helical" evidence="7">
    <location>
        <begin position="177"/>
        <end position="197"/>
    </location>
</feature>
<feature type="transmembrane region" description="Helical" evidence="7">
    <location>
        <begin position="134"/>
        <end position="157"/>
    </location>
</feature>
<evidence type="ECO:0000313" key="9">
    <source>
        <dbReference type="EMBL" id="RJL12562.1"/>
    </source>
</evidence>
<dbReference type="InterPro" id="IPR045621">
    <property type="entry name" value="BPD_transp_1_N"/>
</dbReference>
<evidence type="ECO:0000256" key="1">
    <source>
        <dbReference type="ARBA" id="ARBA00004651"/>
    </source>
</evidence>
<name>A0A419A5Q8_9RHOB</name>
<feature type="transmembrane region" description="Helical" evidence="7">
    <location>
        <begin position="9"/>
        <end position="27"/>
    </location>
</feature>
<evidence type="ECO:0000256" key="4">
    <source>
        <dbReference type="ARBA" id="ARBA00022692"/>
    </source>
</evidence>
<keyword evidence="3" id="KW-1003">Cell membrane</keyword>
<sequence length="313" mass="34021">MIGYILRRILAVIPVMLLVAVFVFALLRLTPGDPAAIIAGDMATPAQLERIREAMGLNQPLHVQFVTWVGQLLRGDLGTSLISNTPVTSMIGARIGPTLSIAVLTILMSVALAVPMGVIAAWKHRSGADYTVMAFSVLGFSVPVFVIGYVFILIFSLKLGWFPVQGFTPISRGIGPFLYNAFLPALTLTTIYVALIARMTRANMLEVLGEDYIRTARAKGAPERTVLFRHALKNAAVPILTVIGTGFALLIGGVVVTETVFNIPGIGRLTVDAILARDYPVIQAMILLTSFLYVLVNLVIDLSYTFFDPRIRY</sequence>
<dbReference type="GO" id="GO:0005886">
    <property type="term" value="C:plasma membrane"/>
    <property type="evidence" value="ECO:0007669"/>
    <property type="project" value="UniProtKB-SubCell"/>
</dbReference>
<dbReference type="Pfam" id="PF00528">
    <property type="entry name" value="BPD_transp_1"/>
    <property type="match status" value="1"/>
</dbReference>
<keyword evidence="2 7" id="KW-0813">Transport</keyword>
<dbReference type="InterPro" id="IPR000515">
    <property type="entry name" value="MetI-like"/>
</dbReference>
<comment type="similarity">
    <text evidence="7">Belongs to the binding-protein-dependent transport system permease family.</text>
</comment>
<keyword evidence="6 7" id="KW-0472">Membrane</keyword>
<dbReference type="EMBL" id="QZEW01000048">
    <property type="protein sequence ID" value="RJL12562.1"/>
    <property type="molecule type" value="Genomic_DNA"/>
</dbReference>
<dbReference type="InterPro" id="IPR035906">
    <property type="entry name" value="MetI-like_sf"/>
</dbReference>
<accession>A0A419A5Q8</accession>
<keyword evidence="10" id="KW-1185">Reference proteome</keyword>
<dbReference type="Pfam" id="PF19300">
    <property type="entry name" value="BPD_transp_1_N"/>
    <property type="match status" value="1"/>
</dbReference>
<dbReference type="OrthoDB" id="9807402at2"/>
<dbReference type="PANTHER" id="PTHR43163:SF3">
    <property type="entry name" value="PEPTIDE ABC TRANSPORTER PERMEASE PROTEIN"/>
    <property type="match status" value="1"/>
</dbReference>
<comment type="subcellular location">
    <subcellularLocation>
        <location evidence="1 7">Cell membrane</location>
        <topology evidence="1 7">Multi-pass membrane protein</topology>
    </subcellularLocation>
</comment>
<evidence type="ECO:0000256" key="6">
    <source>
        <dbReference type="ARBA" id="ARBA00023136"/>
    </source>
</evidence>
<proteinExistence type="inferred from homology"/>
<dbReference type="PROSITE" id="PS50928">
    <property type="entry name" value="ABC_TM1"/>
    <property type="match status" value="1"/>
</dbReference>
<keyword evidence="4 7" id="KW-0812">Transmembrane</keyword>
<feature type="transmembrane region" description="Helical" evidence="7">
    <location>
        <begin position="237"/>
        <end position="261"/>
    </location>
</feature>
<feature type="transmembrane region" description="Helical" evidence="7">
    <location>
        <begin position="99"/>
        <end position="122"/>
    </location>
</feature>
<evidence type="ECO:0000313" key="10">
    <source>
        <dbReference type="Proteomes" id="UP000283587"/>
    </source>
</evidence>
<dbReference type="CDD" id="cd06261">
    <property type="entry name" value="TM_PBP2"/>
    <property type="match status" value="1"/>
</dbReference>
<dbReference type="Gene3D" id="1.10.3720.10">
    <property type="entry name" value="MetI-like"/>
    <property type="match status" value="1"/>
</dbReference>
<evidence type="ECO:0000259" key="8">
    <source>
        <dbReference type="PROSITE" id="PS50928"/>
    </source>
</evidence>
<evidence type="ECO:0000256" key="3">
    <source>
        <dbReference type="ARBA" id="ARBA00022475"/>
    </source>
</evidence>
<comment type="caution">
    <text evidence="9">The sequence shown here is derived from an EMBL/GenBank/DDBJ whole genome shotgun (WGS) entry which is preliminary data.</text>
</comment>
<dbReference type="Proteomes" id="UP000283587">
    <property type="component" value="Unassembled WGS sequence"/>
</dbReference>
<evidence type="ECO:0000256" key="5">
    <source>
        <dbReference type="ARBA" id="ARBA00022989"/>
    </source>
</evidence>
<organism evidence="9 10">
    <name type="scientific">Paracoccus siganidrum</name>
    <dbReference type="NCBI Taxonomy" id="1276757"/>
    <lineage>
        <taxon>Bacteria</taxon>
        <taxon>Pseudomonadati</taxon>
        <taxon>Pseudomonadota</taxon>
        <taxon>Alphaproteobacteria</taxon>
        <taxon>Rhodobacterales</taxon>
        <taxon>Paracoccaceae</taxon>
        <taxon>Paracoccus</taxon>
    </lineage>
</organism>
<dbReference type="RefSeq" id="WP_119898490.1">
    <property type="nucleotide sequence ID" value="NZ_QNRC01000007.1"/>
</dbReference>
<evidence type="ECO:0000256" key="2">
    <source>
        <dbReference type="ARBA" id="ARBA00022448"/>
    </source>
</evidence>
<feature type="domain" description="ABC transmembrane type-1" evidence="8">
    <location>
        <begin position="95"/>
        <end position="300"/>
    </location>
</feature>
<reference evidence="10" key="1">
    <citation type="submission" date="2018-09" db="EMBL/GenBank/DDBJ databases">
        <title>Paracoccus onubensis nov. sp. a moderate halophilic bacterium isolated from Gruta de las Maravillas (Aracena, Spain).</title>
        <authorList>
            <person name="Jurado V."/>
            <person name="Gutierrez-Patricio S."/>
            <person name="Gonzalez-Pimentel J.L."/>
            <person name="Miller A.Z."/>
            <person name="Laiz L."/>
            <person name="Saiz-Jimenez C."/>
        </authorList>
    </citation>
    <scope>NUCLEOTIDE SEQUENCE [LARGE SCALE GENOMIC DNA]</scope>
    <source>
        <strain evidence="10">DSM 26381</strain>
    </source>
</reference>
<protein>
    <submittedName>
        <fullName evidence="9">ABC transporter permease</fullName>
    </submittedName>
</protein>
<gene>
    <name evidence="9" type="ORF">D3P05_12450</name>
</gene>